<dbReference type="GO" id="GO:0005524">
    <property type="term" value="F:ATP binding"/>
    <property type="evidence" value="ECO:0007669"/>
    <property type="project" value="UniProtKB-KW"/>
</dbReference>
<organism evidence="6 7">
    <name type="scientific">Halomonas binhaiensis</name>
    <dbReference type="NCBI Taxonomy" id="2562282"/>
    <lineage>
        <taxon>Bacteria</taxon>
        <taxon>Pseudomonadati</taxon>
        <taxon>Pseudomonadota</taxon>
        <taxon>Gammaproteobacteria</taxon>
        <taxon>Oceanospirillales</taxon>
        <taxon>Halomonadaceae</taxon>
        <taxon>Halomonas</taxon>
    </lineage>
</organism>
<dbReference type="Pfam" id="PF00005">
    <property type="entry name" value="ABC_tran"/>
    <property type="match status" value="1"/>
</dbReference>
<name>A0A856QLP2_9GAMM</name>
<dbReference type="SUPFAM" id="SSF52540">
    <property type="entry name" value="P-loop containing nucleoside triphosphate hydrolases"/>
    <property type="match status" value="1"/>
</dbReference>
<dbReference type="Proteomes" id="UP000324285">
    <property type="component" value="Chromosome"/>
</dbReference>
<evidence type="ECO:0000259" key="5">
    <source>
        <dbReference type="PROSITE" id="PS50893"/>
    </source>
</evidence>
<evidence type="ECO:0000256" key="2">
    <source>
        <dbReference type="ARBA" id="ARBA00022741"/>
    </source>
</evidence>
<proteinExistence type="predicted"/>
<evidence type="ECO:0000313" key="6">
    <source>
        <dbReference type="EMBL" id="QEM80792.2"/>
    </source>
</evidence>
<keyword evidence="7" id="KW-1185">Reference proteome</keyword>
<protein>
    <submittedName>
        <fullName evidence="6">ATP-binding cassette domain-containing protein</fullName>
    </submittedName>
</protein>
<dbReference type="PROSITE" id="PS50893">
    <property type="entry name" value="ABC_TRANSPORTER_2"/>
    <property type="match status" value="1"/>
</dbReference>
<evidence type="ECO:0000256" key="1">
    <source>
        <dbReference type="ARBA" id="ARBA00022448"/>
    </source>
</evidence>
<feature type="compositionally biased region" description="Polar residues" evidence="4">
    <location>
        <begin position="229"/>
        <end position="240"/>
    </location>
</feature>
<keyword evidence="3 6" id="KW-0067">ATP-binding</keyword>
<evidence type="ECO:0000256" key="4">
    <source>
        <dbReference type="SAM" id="MobiDB-lite"/>
    </source>
</evidence>
<dbReference type="RefSeq" id="WP_205423448.1">
    <property type="nucleotide sequence ID" value="NZ_CP038437.2"/>
</dbReference>
<gene>
    <name evidence="6" type="ORF">E4T21_03905</name>
</gene>
<dbReference type="GO" id="GO:0016887">
    <property type="term" value="F:ATP hydrolysis activity"/>
    <property type="evidence" value="ECO:0007669"/>
    <property type="project" value="InterPro"/>
</dbReference>
<keyword evidence="2" id="KW-0547">Nucleotide-binding</keyword>
<evidence type="ECO:0000256" key="3">
    <source>
        <dbReference type="ARBA" id="ARBA00022840"/>
    </source>
</evidence>
<dbReference type="Gene3D" id="3.40.50.300">
    <property type="entry name" value="P-loop containing nucleotide triphosphate hydrolases"/>
    <property type="match status" value="1"/>
</dbReference>
<reference evidence="6" key="1">
    <citation type="submission" date="2021-02" db="EMBL/GenBank/DDBJ databases">
        <title>Strain Y2R2, a novel species of the genus Halomonas.</title>
        <authorList>
            <person name="Huang H."/>
        </authorList>
    </citation>
    <scope>NUCLEOTIDE SEQUENCE</scope>
    <source>
        <strain evidence="6">Y2R2</strain>
    </source>
</reference>
<dbReference type="PANTHER" id="PTHR42781:SF4">
    <property type="entry name" value="SPERMIDINE_PUTRESCINE IMPORT ATP-BINDING PROTEIN POTA"/>
    <property type="match status" value="1"/>
</dbReference>
<dbReference type="PANTHER" id="PTHR42781">
    <property type="entry name" value="SPERMIDINE/PUTRESCINE IMPORT ATP-BINDING PROTEIN POTA"/>
    <property type="match status" value="1"/>
</dbReference>
<dbReference type="KEGG" id="hbh:E4T21_03905"/>
<dbReference type="InterPro" id="IPR027417">
    <property type="entry name" value="P-loop_NTPase"/>
</dbReference>
<dbReference type="InterPro" id="IPR050093">
    <property type="entry name" value="ABC_SmlMolc_Importer"/>
</dbReference>
<sequence length="247" mass="26573">MPPDSSSSLSDTLVFNNVAIDLDGHRLITLNARIAPGEVVSVMGPSGVGKSTLLAYAAGFLAPAFRATGHVYLGQRELTGLPAQQRHLGLLFQDPLLFPHLNVGGNLAFGMPASIKRSERRERVESALADIGLAGFAKRDPATLSGGQKARVALMRVLLSQPHAMLLDEPFSKLDAALRHDMRQMVFERIRARGLPALMVTHDHADAEATGDAVIELLPTKESEHDGTRSSPFNAHSSTPGLRHAKR</sequence>
<keyword evidence="1" id="KW-0813">Transport</keyword>
<feature type="domain" description="ABC transporter" evidence="5">
    <location>
        <begin position="9"/>
        <end position="245"/>
    </location>
</feature>
<accession>A0A856QLP2</accession>
<evidence type="ECO:0000313" key="7">
    <source>
        <dbReference type="Proteomes" id="UP000324285"/>
    </source>
</evidence>
<dbReference type="InterPro" id="IPR003593">
    <property type="entry name" value="AAA+_ATPase"/>
</dbReference>
<dbReference type="InterPro" id="IPR003439">
    <property type="entry name" value="ABC_transporter-like_ATP-bd"/>
</dbReference>
<dbReference type="EMBL" id="CP038437">
    <property type="protein sequence ID" value="QEM80792.2"/>
    <property type="molecule type" value="Genomic_DNA"/>
</dbReference>
<dbReference type="AlphaFoldDB" id="A0A856QLP2"/>
<feature type="region of interest" description="Disordered" evidence="4">
    <location>
        <begin position="222"/>
        <end position="247"/>
    </location>
</feature>
<dbReference type="SMART" id="SM00382">
    <property type="entry name" value="AAA"/>
    <property type="match status" value="1"/>
</dbReference>